<accession>A0A931I1V9</accession>
<protein>
    <submittedName>
        <fullName evidence="2">Uncharacterized protein</fullName>
    </submittedName>
</protein>
<feature type="transmembrane region" description="Helical" evidence="1">
    <location>
        <begin position="23"/>
        <end position="43"/>
    </location>
</feature>
<evidence type="ECO:0000313" key="3">
    <source>
        <dbReference type="Proteomes" id="UP000631694"/>
    </source>
</evidence>
<dbReference type="RefSeq" id="WP_197311828.1">
    <property type="nucleotide sequence ID" value="NZ_JADZLT010000051.1"/>
</dbReference>
<proteinExistence type="predicted"/>
<evidence type="ECO:0000313" key="2">
    <source>
        <dbReference type="EMBL" id="MBH0238742.1"/>
    </source>
</evidence>
<dbReference type="Proteomes" id="UP000631694">
    <property type="component" value="Unassembled WGS sequence"/>
</dbReference>
<keyword evidence="1" id="KW-0472">Membrane</keyword>
<comment type="caution">
    <text evidence="2">The sequence shown here is derived from an EMBL/GenBank/DDBJ whole genome shotgun (WGS) entry which is preliminary data.</text>
</comment>
<name>A0A931I1V9_9HYPH</name>
<keyword evidence="3" id="KW-1185">Reference proteome</keyword>
<reference evidence="2" key="1">
    <citation type="submission" date="2020-12" db="EMBL/GenBank/DDBJ databases">
        <title>Methylobrevis albus sp. nov., isolated from fresh water lack sediment.</title>
        <authorList>
            <person name="Zou Q."/>
        </authorList>
    </citation>
    <scope>NUCLEOTIDE SEQUENCE</scope>
    <source>
        <strain evidence="2">L22</strain>
    </source>
</reference>
<dbReference type="AlphaFoldDB" id="A0A931I1V9"/>
<organism evidence="2 3">
    <name type="scientific">Methylobrevis albus</name>
    <dbReference type="NCBI Taxonomy" id="2793297"/>
    <lineage>
        <taxon>Bacteria</taxon>
        <taxon>Pseudomonadati</taxon>
        <taxon>Pseudomonadota</taxon>
        <taxon>Alphaproteobacteria</taxon>
        <taxon>Hyphomicrobiales</taxon>
        <taxon>Pleomorphomonadaceae</taxon>
        <taxon>Methylobrevis</taxon>
    </lineage>
</organism>
<sequence>MSIERLLLRMAIWIRRPPSRRRIMMVVVIGALGLAIVGIERYVGWPDWARLEPKPSIPHRIM</sequence>
<keyword evidence="1" id="KW-1133">Transmembrane helix</keyword>
<keyword evidence="1" id="KW-0812">Transmembrane</keyword>
<gene>
    <name evidence="2" type="ORF">I5731_12975</name>
</gene>
<dbReference type="EMBL" id="JADZLT010000051">
    <property type="protein sequence ID" value="MBH0238742.1"/>
    <property type="molecule type" value="Genomic_DNA"/>
</dbReference>
<evidence type="ECO:0000256" key="1">
    <source>
        <dbReference type="SAM" id="Phobius"/>
    </source>
</evidence>